<dbReference type="eggNOG" id="ENOG5033MCJ">
    <property type="taxonomic scope" value="Bacteria"/>
</dbReference>
<dbReference type="Proteomes" id="UP000013378">
    <property type="component" value="Unassembled WGS sequence"/>
</dbReference>
<protein>
    <submittedName>
        <fullName evidence="1">Uncharacterized protein</fullName>
    </submittedName>
</protein>
<dbReference type="OrthoDB" id="1707810at2"/>
<reference evidence="1 2" key="1">
    <citation type="journal article" date="2015" name="Geomicrobiol. J.">
        <title>Caldisalinibacter kiritimatiensis gen. nov., sp. nov., a moderately thermohalophilic thiosulfate-reducing bacterium from a hypersaline microbial mat.</title>
        <authorList>
            <person name="Ben Hania W."/>
            <person name="Joseph M."/>
            <person name="Fiebig A."/>
            <person name="Bunk B."/>
            <person name="Klenk H.-P."/>
            <person name="Fardeau M.-L."/>
            <person name="Spring S."/>
        </authorList>
    </citation>
    <scope>NUCLEOTIDE SEQUENCE [LARGE SCALE GENOMIC DNA]</scope>
    <source>
        <strain evidence="1 2">L21-TH-D2</strain>
    </source>
</reference>
<dbReference type="RefSeq" id="WP_006314902.1">
    <property type="nucleotide sequence ID" value="NZ_ARZA01000211.1"/>
</dbReference>
<proteinExistence type="predicted"/>
<gene>
    <name evidence="1" type="ORF">L21TH_1928</name>
</gene>
<name>R1CTM9_9FIRM</name>
<evidence type="ECO:0000313" key="2">
    <source>
        <dbReference type="Proteomes" id="UP000013378"/>
    </source>
</evidence>
<sequence length="134" mass="14819">MKKEVNAVLYQLSTGKINTKEAIALINKINPSTNTQPINKATKLKIKIIDKSENKTINLPPLPFWLIKTLGNLGIKFSSIAAKHSKDMDEHSKKYLAKIDDIDLGEILDALKEHGPCDIVDVISEDAVVKISTL</sequence>
<dbReference type="STRING" id="1304284.L21TH_1928"/>
<organism evidence="1 2">
    <name type="scientific">Caldisalinibacter kiritimatiensis</name>
    <dbReference type="NCBI Taxonomy" id="1304284"/>
    <lineage>
        <taxon>Bacteria</taxon>
        <taxon>Bacillati</taxon>
        <taxon>Bacillota</taxon>
        <taxon>Tissierellia</taxon>
        <taxon>Tissierellales</taxon>
        <taxon>Thermohalobacteraceae</taxon>
        <taxon>Caldisalinibacter</taxon>
    </lineage>
</organism>
<accession>R1CTM9</accession>
<dbReference type="AlphaFoldDB" id="R1CTM9"/>
<keyword evidence="2" id="KW-1185">Reference proteome</keyword>
<evidence type="ECO:0000313" key="1">
    <source>
        <dbReference type="EMBL" id="EOD00039.1"/>
    </source>
</evidence>
<dbReference type="EMBL" id="ARZA01000211">
    <property type="protein sequence ID" value="EOD00039.1"/>
    <property type="molecule type" value="Genomic_DNA"/>
</dbReference>
<comment type="caution">
    <text evidence="1">The sequence shown here is derived from an EMBL/GenBank/DDBJ whole genome shotgun (WGS) entry which is preliminary data.</text>
</comment>